<accession>A0A0A9YWS1</accession>
<evidence type="ECO:0000313" key="2">
    <source>
        <dbReference type="EMBL" id="JAG37477.1"/>
    </source>
</evidence>
<evidence type="ECO:0000313" key="3">
    <source>
        <dbReference type="EMBL" id="JAQ09489.1"/>
    </source>
</evidence>
<evidence type="ECO:0000256" key="1">
    <source>
        <dbReference type="SAM" id="MobiDB-lite"/>
    </source>
</evidence>
<reference evidence="2" key="1">
    <citation type="journal article" date="2014" name="PLoS ONE">
        <title>Transcriptome-Based Identification of ABC Transporters in the Western Tarnished Plant Bug Lygus hesperus.</title>
        <authorList>
            <person name="Hull J.J."/>
            <person name="Chaney K."/>
            <person name="Geib S.M."/>
            <person name="Fabrick J.A."/>
            <person name="Brent C.S."/>
            <person name="Walsh D."/>
            <person name="Lavine L.C."/>
        </authorList>
    </citation>
    <scope>NUCLEOTIDE SEQUENCE</scope>
</reference>
<feature type="region of interest" description="Disordered" evidence="1">
    <location>
        <begin position="179"/>
        <end position="199"/>
    </location>
</feature>
<dbReference type="EMBL" id="GBHO01006127">
    <property type="protein sequence ID" value="JAG37477.1"/>
    <property type="molecule type" value="Transcribed_RNA"/>
</dbReference>
<feature type="non-terminal residue" evidence="2">
    <location>
        <position position="1"/>
    </location>
</feature>
<feature type="region of interest" description="Disordered" evidence="1">
    <location>
        <begin position="37"/>
        <end position="78"/>
    </location>
</feature>
<dbReference type="Pfam" id="PF07890">
    <property type="entry name" value="Rrp15p"/>
    <property type="match status" value="1"/>
</dbReference>
<reference evidence="3" key="3">
    <citation type="journal article" date="2016" name="Gigascience">
        <title>De novo construction of an expanded transcriptome assembly for the western tarnished plant bug, Lygus hesperus.</title>
        <authorList>
            <person name="Tassone E.E."/>
            <person name="Geib S.M."/>
            <person name="Hall B."/>
            <person name="Fabrick J.A."/>
            <person name="Brent C.S."/>
            <person name="Hull J.J."/>
        </authorList>
    </citation>
    <scope>NUCLEOTIDE SEQUENCE</scope>
</reference>
<gene>
    <name evidence="2" type="primary">Rrp15</name>
    <name evidence="2" type="ORF">CM83_101194</name>
    <name evidence="3" type="ORF">g.95551</name>
</gene>
<name>A0A0A9YWS1_LYGHE</name>
<proteinExistence type="predicted"/>
<dbReference type="GO" id="GO:0006364">
    <property type="term" value="P:rRNA processing"/>
    <property type="evidence" value="ECO:0007669"/>
    <property type="project" value="InterPro"/>
</dbReference>
<reference evidence="2" key="2">
    <citation type="submission" date="2014-07" db="EMBL/GenBank/DDBJ databases">
        <authorList>
            <person name="Hull J."/>
        </authorList>
    </citation>
    <scope>NUCLEOTIDE SEQUENCE</scope>
</reference>
<dbReference type="EMBL" id="GDHC01009140">
    <property type="protein sequence ID" value="JAQ09489.1"/>
    <property type="molecule type" value="Transcribed_RNA"/>
</dbReference>
<dbReference type="InterPro" id="IPR012459">
    <property type="entry name" value="Rrp15"/>
</dbReference>
<organism evidence="2">
    <name type="scientific">Lygus hesperus</name>
    <name type="common">Western plant bug</name>
    <dbReference type="NCBI Taxonomy" id="30085"/>
    <lineage>
        <taxon>Eukaryota</taxon>
        <taxon>Metazoa</taxon>
        <taxon>Ecdysozoa</taxon>
        <taxon>Arthropoda</taxon>
        <taxon>Hexapoda</taxon>
        <taxon>Insecta</taxon>
        <taxon>Pterygota</taxon>
        <taxon>Neoptera</taxon>
        <taxon>Paraneoptera</taxon>
        <taxon>Hemiptera</taxon>
        <taxon>Heteroptera</taxon>
        <taxon>Panheteroptera</taxon>
        <taxon>Cimicomorpha</taxon>
        <taxon>Miridae</taxon>
        <taxon>Mirini</taxon>
        <taxon>Lygus</taxon>
    </lineage>
</organism>
<sequence>SKVKKLRSMVKWRKADKQVEFSDALSSLLQSAQLSNLHSDQIPKDTLRQRRRHERRIRRRRQHASQHQLDVPTSTRARDKAILLNKDHMRPEYTAVERQLVQIATKGIITLFTTMMRHQQDSGVESCDGAVSAAAAEPYSNEKKSTGLLQTLRSKVSRSMSGQQCDGAAGGWDVLSPSFNPVDGLQDSGSEVEASLPTG</sequence>
<feature type="compositionally biased region" description="Basic residues" evidence="1">
    <location>
        <begin position="49"/>
        <end position="64"/>
    </location>
</feature>
<dbReference type="AlphaFoldDB" id="A0A0A9YWS1"/>
<protein>
    <submittedName>
        <fullName evidence="2">RRP15-like protein</fullName>
    </submittedName>
</protein>